<keyword evidence="3" id="KW-1185">Reference proteome</keyword>
<feature type="coiled-coil region" evidence="1">
    <location>
        <begin position="60"/>
        <end position="122"/>
    </location>
</feature>
<organism evidence="2 3">
    <name type="scientific">Culter alburnus</name>
    <name type="common">Topmouth culter</name>
    <dbReference type="NCBI Taxonomy" id="194366"/>
    <lineage>
        <taxon>Eukaryota</taxon>
        <taxon>Metazoa</taxon>
        <taxon>Chordata</taxon>
        <taxon>Craniata</taxon>
        <taxon>Vertebrata</taxon>
        <taxon>Euteleostomi</taxon>
        <taxon>Actinopterygii</taxon>
        <taxon>Neopterygii</taxon>
        <taxon>Teleostei</taxon>
        <taxon>Ostariophysi</taxon>
        <taxon>Cypriniformes</taxon>
        <taxon>Xenocyprididae</taxon>
        <taxon>Xenocypridinae</taxon>
        <taxon>Culter</taxon>
    </lineage>
</organism>
<name>A0AAW2AVX9_CULAL</name>
<proteinExistence type="predicted"/>
<sequence length="278" mass="31889">MSKKKTRSQTKLSGLSLVEQVPEIDMAAGKDINMQELSELIRTIIREEINAAVDKFQLQLDVVKKDMAECSNKVAAMEETLDHMESRVTALEFANESLRKENTNLKEKADRLENNSQKYNIRILGLVRDTEKGNPTSFVSALFNDLFKDKLHRAPEVENAHRVGPVAKSGQRAMVVRMHRLDTRDEILRLAKKEKLFEIRGMKLRIFPDFTAETAKARARFREVRNKLWSAGVKHGIIHPAILILTFNEKTIKFTDHLAAESFYKTVVEPEMQSMNDH</sequence>
<dbReference type="Proteomes" id="UP001479290">
    <property type="component" value="Unassembled WGS sequence"/>
</dbReference>
<dbReference type="InterPro" id="IPR004244">
    <property type="entry name" value="Transposase_22"/>
</dbReference>
<protein>
    <recommendedName>
        <fullName evidence="4">L1 transposable element RRM domain-containing protein</fullName>
    </recommendedName>
</protein>
<gene>
    <name evidence="2" type="ORF">ABG768_021934</name>
</gene>
<accession>A0AAW2AVX9</accession>
<keyword evidence="1" id="KW-0175">Coiled coil</keyword>
<dbReference type="InterPro" id="IPR042566">
    <property type="entry name" value="L1_C"/>
</dbReference>
<evidence type="ECO:0000313" key="3">
    <source>
        <dbReference type="Proteomes" id="UP001479290"/>
    </source>
</evidence>
<comment type="caution">
    <text evidence="2">The sequence shown here is derived from an EMBL/GenBank/DDBJ whole genome shotgun (WGS) entry which is preliminary data.</text>
</comment>
<dbReference type="EMBL" id="JAWDJR010000004">
    <property type="protein sequence ID" value="KAK9976729.1"/>
    <property type="molecule type" value="Genomic_DNA"/>
</dbReference>
<dbReference type="AlphaFoldDB" id="A0AAW2AVX9"/>
<dbReference type="Gene3D" id="3.30.250.20">
    <property type="entry name" value="L1 transposable element, C-terminal domain"/>
    <property type="match status" value="1"/>
</dbReference>
<reference evidence="2 3" key="1">
    <citation type="submission" date="2024-05" db="EMBL/GenBank/DDBJ databases">
        <title>A high-quality chromosomal-level genome assembly of Topmouth culter (Culter alburnus).</title>
        <authorList>
            <person name="Zhao H."/>
        </authorList>
    </citation>
    <scope>NUCLEOTIDE SEQUENCE [LARGE SCALE GENOMIC DNA]</scope>
    <source>
        <strain evidence="2">CATC2023</strain>
        <tissue evidence="2">Muscle</tissue>
    </source>
</reference>
<evidence type="ECO:0008006" key="4">
    <source>
        <dbReference type="Google" id="ProtNLM"/>
    </source>
</evidence>
<dbReference type="PANTHER" id="PTHR11505">
    <property type="entry name" value="L1 TRANSPOSABLE ELEMENT-RELATED"/>
    <property type="match status" value="1"/>
</dbReference>
<evidence type="ECO:0000256" key="1">
    <source>
        <dbReference type="SAM" id="Coils"/>
    </source>
</evidence>
<evidence type="ECO:0000313" key="2">
    <source>
        <dbReference type="EMBL" id="KAK9976729.1"/>
    </source>
</evidence>
<dbReference type="SUPFAM" id="SSF57997">
    <property type="entry name" value="Tropomyosin"/>
    <property type="match status" value="1"/>
</dbReference>